<evidence type="ECO:0000313" key="4">
    <source>
        <dbReference type="Proteomes" id="UP001472866"/>
    </source>
</evidence>
<dbReference type="InterPro" id="IPR050910">
    <property type="entry name" value="JMJD6_ArgDemeth/LysHydrox"/>
</dbReference>
<accession>A0AAX4P0C2</accession>
<evidence type="ECO:0000259" key="2">
    <source>
        <dbReference type="PROSITE" id="PS51184"/>
    </source>
</evidence>
<reference evidence="3 4" key="1">
    <citation type="submission" date="2024-03" db="EMBL/GenBank/DDBJ databases">
        <title>Complete genome sequence of the green alga Chloropicon roscoffensis RCC1871.</title>
        <authorList>
            <person name="Lemieux C."/>
            <person name="Pombert J.-F."/>
            <person name="Otis C."/>
            <person name="Turmel M."/>
        </authorList>
    </citation>
    <scope>NUCLEOTIDE SEQUENCE [LARGE SCALE GENOMIC DNA]</scope>
    <source>
        <strain evidence="3 4">RCC1871</strain>
    </source>
</reference>
<proteinExistence type="inferred from homology"/>
<dbReference type="InterPro" id="IPR041667">
    <property type="entry name" value="Cupin_8"/>
</dbReference>
<keyword evidence="4" id="KW-1185">Reference proteome</keyword>
<feature type="domain" description="JmjC" evidence="2">
    <location>
        <begin position="108"/>
        <end position="282"/>
    </location>
</feature>
<dbReference type="GO" id="GO:0005634">
    <property type="term" value="C:nucleus"/>
    <property type="evidence" value="ECO:0007669"/>
    <property type="project" value="TreeGrafter"/>
</dbReference>
<dbReference type="Proteomes" id="UP001472866">
    <property type="component" value="Chromosome 02"/>
</dbReference>
<dbReference type="PROSITE" id="PS51184">
    <property type="entry name" value="JMJC"/>
    <property type="match status" value="1"/>
</dbReference>
<dbReference type="PANTHER" id="PTHR12480:SF6">
    <property type="entry name" value="2-OXOGLUTARATE AND IRON-DEPENDENT OXYGENASE JMJD4"/>
    <property type="match status" value="1"/>
</dbReference>
<dbReference type="InterPro" id="IPR003347">
    <property type="entry name" value="JmjC_dom"/>
</dbReference>
<dbReference type="Pfam" id="PF13621">
    <property type="entry name" value="Cupin_8"/>
    <property type="match status" value="1"/>
</dbReference>
<dbReference type="GO" id="GO:0016706">
    <property type="term" value="F:2-oxoglutarate-dependent dioxygenase activity"/>
    <property type="evidence" value="ECO:0007669"/>
    <property type="project" value="TreeGrafter"/>
</dbReference>
<dbReference type="GO" id="GO:0043565">
    <property type="term" value="F:sequence-specific DNA binding"/>
    <property type="evidence" value="ECO:0007669"/>
    <property type="project" value="TreeGrafter"/>
</dbReference>
<dbReference type="SUPFAM" id="SSF51197">
    <property type="entry name" value="Clavaminate synthase-like"/>
    <property type="match status" value="1"/>
</dbReference>
<dbReference type="GO" id="GO:0005737">
    <property type="term" value="C:cytoplasm"/>
    <property type="evidence" value="ECO:0007669"/>
    <property type="project" value="TreeGrafter"/>
</dbReference>
<dbReference type="AlphaFoldDB" id="A0AAX4P0C2"/>
<name>A0AAX4P0C2_9CHLO</name>
<gene>
    <name evidence="3" type="ORF">HKI87_02g11350</name>
</gene>
<dbReference type="GO" id="GO:0045905">
    <property type="term" value="P:positive regulation of translational termination"/>
    <property type="evidence" value="ECO:0007669"/>
    <property type="project" value="TreeGrafter"/>
</dbReference>
<comment type="similarity">
    <text evidence="1">Belongs to the JARID1 histone demethylase family.</text>
</comment>
<sequence>MTATEFLPLPVVDGRTLQYEDFLKTYALPRQPCLITNLGENWPALAKWTSAMYFLDHQGVNKNWEVSCSAGPAGAEAEVETTVGEALRTIGANPSEPFYLNAWAYVRGGSEGLAEDFSVPKFFERAPDFLSSNVVLGNSSIDMRWLYIGSKGTASPTHVDTNLSSAWLWCASGRKEWICASGEDYDLLTAGTGSAAHGYRSEDSDTDSDPLPDFFDPQLFAKWPKTRQARLYRGVQEKGDVCFNPSRCVHAVRNLEACVSLTHNFVDATNLADVALDATRSLREEILPMCREMRPKSFLKHLSRSLGISRAELSQALLDLPSLLSDENVEEAVSCAAGGAEPGAEREACRAMLHAELRRRLAKVKPAFEEAAAELKERLAAGLSSSKK</sequence>
<protein>
    <submittedName>
        <fullName evidence="3">JmjC domain-containing protein</fullName>
    </submittedName>
</protein>
<organism evidence="3 4">
    <name type="scientific">Chloropicon roscoffensis</name>
    <dbReference type="NCBI Taxonomy" id="1461544"/>
    <lineage>
        <taxon>Eukaryota</taxon>
        <taxon>Viridiplantae</taxon>
        <taxon>Chlorophyta</taxon>
        <taxon>Chloropicophyceae</taxon>
        <taxon>Chloropicales</taxon>
        <taxon>Chloropicaceae</taxon>
        <taxon>Chloropicon</taxon>
    </lineage>
</organism>
<dbReference type="EMBL" id="CP151502">
    <property type="protein sequence ID" value="WZN59609.1"/>
    <property type="molecule type" value="Genomic_DNA"/>
</dbReference>
<dbReference type="PANTHER" id="PTHR12480">
    <property type="entry name" value="ARGININE DEMETHYLASE AND LYSYL-HYDROXYLASE JMJD"/>
    <property type="match status" value="1"/>
</dbReference>
<dbReference type="SMART" id="SM00558">
    <property type="entry name" value="JmjC"/>
    <property type="match status" value="1"/>
</dbReference>
<evidence type="ECO:0000313" key="3">
    <source>
        <dbReference type="EMBL" id="WZN59609.1"/>
    </source>
</evidence>
<dbReference type="Gene3D" id="2.60.120.650">
    <property type="entry name" value="Cupin"/>
    <property type="match status" value="1"/>
</dbReference>
<evidence type="ECO:0000256" key="1">
    <source>
        <dbReference type="ARBA" id="ARBA00006801"/>
    </source>
</evidence>